<comment type="caution">
    <text evidence="2">The sequence shown here is derived from an EMBL/GenBank/DDBJ whole genome shotgun (WGS) entry which is preliminary data.</text>
</comment>
<evidence type="ECO:0000313" key="3">
    <source>
        <dbReference type="Proteomes" id="UP001208570"/>
    </source>
</evidence>
<dbReference type="AlphaFoldDB" id="A0AAD9J493"/>
<organism evidence="2 3">
    <name type="scientific">Paralvinella palmiformis</name>
    <dbReference type="NCBI Taxonomy" id="53620"/>
    <lineage>
        <taxon>Eukaryota</taxon>
        <taxon>Metazoa</taxon>
        <taxon>Spiralia</taxon>
        <taxon>Lophotrochozoa</taxon>
        <taxon>Annelida</taxon>
        <taxon>Polychaeta</taxon>
        <taxon>Sedentaria</taxon>
        <taxon>Canalipalpata</taxon>
        <taxon>Terebellida</taxon>
        <taxon>Terebelliformia</taxon>
        <taxon>Alvinellidae</taxon>
        <taxon>Paralvinella</taxon>
    </lineage>
</organism>
<feature type="transmembrane region" description="Helical" evidence="1">
    <location>
        <begin position="65"/>
        <end position="85"/>
    </location>
</feature>
<evidence type="ECO:0000256" key="1">
    <source>
        <dbReference type="SAM" id="Phobius"/>
    </source>
</evidence>
<accession>A0AAD9J493</accession>
<keyword evidence="3" id="KW-1185">Reference proteome</keyword>
<gene>
    <name evidence="2" type="ORF">LSH36_632g01096</name>
</gene>
<protein>
    <submittedName>
        <fullName evidence="2">Uncharacterized protein</fullName>
    </submittedName>
</protein>
<feature type="transmembrane region" description="Helical" evidence="1">
    <location>
        <begin position="270"/>
        <end position="292"/>
    </location>
</feature>
<dbReference type="PANTHER" id="PTHR33802:SF1">
    <property type="entry name" value="XK-RELATED PROTEIN"/>
    <property type="match status" value="1"/>
</dbReference>
<feature type="transmembrane region" description="Helical" evidence="1">
    <location>
        <begin position="97"/>
        <end position="125"/>
    </location>
</feature>
<keyword evidence="1" id="KW-0812">Transmembrane</keyword>
<feature type="transmembrane region" description="Helical" evidence="1">
    <location>
        <begin position="244"/>
        <end position="264"/>
    </location>
</feature>
<feature type="transmembrane region" description="Helical" evidence="1">
    <location>
        <begin position="215"/>
        <end position="232"/>
    </location>
</feature>
<name>A0AAD9J493_9ANNE</name>
<feature type="transmembrane region" description="Helical" evidence="1">
    <location>
        <begin position="137"/>
        <end position="157"/>
    </location>
</feature>
<keyword evidence="1" id="KW-1133">Transmembrane helix</keyword>
<proteinExistence type="predicted"/>
<evidence type="ECO:0000313" key="2">
    <source>
        <dbReference type="EMBL" id="KAK2146103.1"/>
    </source>
</evidence>
<dbReference type="Proteomes" id="UP001208570">
    <property type="component" value="Unassembled WGS sequence"/>
</dbReference>
<feature type="transmembrane region" description="Helical" evidence="1">
    <location>
        <begin position="178"/>
        <end position="203"/>
    </location>
</feature>
<sequence length="298" mass="34181">MLGHTSCYAVSVLAALLMVVCGAVVHLIDWWDAGVQWKIFEKREDTLWRTYENERHELKFYYTQWIFIMWIITYVTQLCWTLYGLELICRKTRTTNVYHNVPVVPSVVFILMAVAEAGILIWLFLWTTTAYFRYAPLGMLASTVCCYVALALSVGALSKNLHILYGIRANRYVWETRILVHNGLGVAAAWTTIVMFYSVVVILQANRILPPKQDGYVFLSLLGGYLVVWFFVDLSLARKYIPHLLSPYFVFIVAEVQVLMKSGLTFNYHFIYSVVLLSLTVVMTLVRVSLAVGMATRK</sequence>
<keyword evidence="1" id="KW-0472">Membrane</keyword>
<dbReference type="EMBL" id="JAODUP010000632">
    <property type="protein sequence ID" value="KAK2146103.1"/>
    <property type="molecule type" value="Genomic_DNA"/>
</dbReference>
<reference evidence="2" key="1">
    <citation type="journal article" date="2023" name="Mol. Biol. Evol.">
        <title>Third-Generation Sequencing Reveals the Adaptive Role of the Epigenome in Three Deep-Sea Polychaetes.</title>
        <authorList>
            <person name="Perez M."/>
            <person name="Aroh O."/>
            <person name="Sun Y."/>
            <person name="Lan Y."/>
            <person name="Juniper S.K."/>
            <person name="Young C.R."/>
            <person name="Angers B."/>
            <person name="Qian P.Y."/>
        </authorList>
    </citation>
    <scope>NUCLEOTIDE SEQUENCE</scope>
    <source>
        <strain evidence="2">P08H-3</strain>
    </source>
</reference>
<dbReference type="PANTHER" id="PTHR33802">
    <property type="entry name" value="SI:CH211-161H7.5-RELATED"/>
    <property type="match status" value="1"/>
</dbReference>
<feature type="transmembrane region" description="Helical" evidence="1">
    <location>
        <begin position="7"/>
        <end position="28"/>
    </location>
</feature>